<dbReference type="InterPro" id="IPR041371">
    <property type="entry name" value="GH92_N"/>
</dbReference>
<dbReference type="GO" id="GO:0005829">
    <property type="term" value="C:cytosol"/>
    <property type="evidence" value="ECO:0007669"/>
    <property type="project" value="TreeGrafter"/>
</dbReference>
<evidence type="ECO:0000256" key="1">
    <source>
        <dbReference type="ARBA" id="ARBA00001913"/>
    </source>
</evidence>
<dbReference type="InterPro" id="IPR014718">
    <property type="entry name" value="GH-type_carb-bd"/>
</dbReference>
<dbReference type="OrthoDB" id="9804511at2"/>
<dbReference type="Gene3D" id="3.30.2080.10">
    <property type="entry name" value="GH92 mannosidase domain"/>
    <property type="match status" value="1"/>
</dbReference>
<dbReference type="RefSeq" id="WP_116847128.1">
    <property type="nucleotide sequence ID" value="NZ_QTJU01000002.1"/>
</dbReference>
<comment type="caution">
    <text evidence="6">The sequence shown here is derived from an EMBL/GenBank/DDBJ whole genome shotgun (WGS) entry which is preliminary data.</text>
</comment>
<comment type="cofactor">
    <cofactor evidence="1">
        <name>Ca(2+)</name>
        <dbReference type="ChEBI" id="CHEBI:29108"/>
    </cofactor>
</comment>
<dbReference type="PANTHER" id="PTHR12143:SF39">
    <property type="entry name" value="SECRETED PROTEIN"/>
    <property type="match status" value="1"/>
</dbReference>
<keyword evidence="3" id="KW-0106">Calcium</keyword>
<protein>
    <submittedName>
        <fullName evidence="6">Glycoside hydrolase family 92 protein</fullName>
    </submittedName>
</protein>
<dbReference type="InterPro" id="IPR005887">
    <property type="entry name" value="GH92_a_mannosidase_put"/>
</dbReference>
<dbReference type="Gene3D" id="1.20.1050.60">
    <property type="entry name" value="alpha-1,2-mannosidase"/>
    <property type="match status" value="1"/>
</dbReference>
<sequence>MKKRAFALLAAVSCVGASYGQRVIDYVNPFIGTSAHGHVYPGATVPFGAVQLSPDNGTAGWDWCSGYNYSDSVIAGFSHTHLSGTGIGDLADISVLPITGVQPSTDKITSHFSHTNEKASPGYYSVVLNDFKVKAELTAGMFAGVHRYTFPESKDAMIRFNLAFAINWDKPTSASFKRINDSTFVGFRYSTGWAKDQRVYFAVRLSKPVKSVALFKGQQRLAKDEVADKEVVACLLFDTKQDEQIEMKVGLSFANIEGAMDAIDQLKGQGFNAVRKQAEASWEKELGKVKITSNNPTLKQVFYTALYHAYEAPVTFSDSKGNYKSVKGNLAHADKPVYSVSSLWDVFRAESPLFTLLQPARVPDIINSYMAFYDQSGLLPVWDLEFNETNCMTGYHCVPIVADAILKEFPGIDVPKAYAAMKKSAMQNIRGTDVYRQYGYVPQDKYGSSVTVTLEYAYDDWCIAQVAHKLGATADYNEFMKRSASWKNLFDSTIGFARAKNADGKWVVPFDPYYSEHDADKAMFTEGNSWQHSWFVPQDIYGLISAHGGEQPFITKLDSLFTISSQLKGENTSPDISGLIGQYAHGNEPSHHIAYMYSYAGAPAKTAERIKYITSTMYTNKTDGLCGNEDCGQMSAWYVWSAMGFYPANASSGEYVFGTPLMQSVSIQLPANKTFKVTANGLTDKNIYIQKATLNGKPYTKSFIKHSDVIKGGELVLFMGAKPSATWGVKPTDRPGVVL</sequence>
<keyword evidence="7" id="KW-1185">Reference proteome</keyword>
<evidence type="ECO:0000313" key="6">
    <source>
        <dbReference type="EMBL" id="RFM29145.1"/>
    </source>
</evidence>
<dbReference type="Pfam" id="PF07971">
    <property type="entry name" value="Glyco_hydro_92"/>
    <property type="match status" value="1"/>
</dbReference>
<dbReference type="InterPro" id="IPR012939">
    <property type="entry name" value="Glyco_hydro_92"/>
</dbReference>
<dbReference type="GO" id="GO:0030246">
    <property type="term" value="F:carbohydrate binding"/>
    <property type="evidence" value="ECO:0007669"/>
    <property type="project" value="InterPro"/>
</dbReference>
<dbReference type="GO" id="GO:0005975">
    <property type="term" value="P:carbohydrate metabolic process"/>
    <property type="evidence" value="ECO:0007669"/>
    <property type="project" value="InterPro"/>
</dbReference>
<dbReference type="Gene3D" id="1.20.1610.10">
    <property type="entry name" value="alpha-1,2-mannosidases domains"/>
    <property type="match status" value="1"/>
</dbReference>
<dbReference type="PANTHER" id="PTHR12143">
    <property type="entry name" value="PEPTIDE N-GLYCANASE PNGASE -RELATED"/>
    <property type="match status" value="1"/>
</dbReference>
<name>A0A3E1NMI2_9BACT</name>
<feature type="domain" description="Glycosyl hydrolase family 92" evidence="4">
    <location>
        <begin position="266"/>
        <end position="720"/>
    </location>
</feature>
<dbReference type="Gene3D" id="2.70.98.10">
    <property type="match status" value="1"/>
</dbReference>
<dbReference type="Proteomes" id="UP000261284">
    <property type="component" value="Unassembled WGS sequence"/>
</dbReference>
<dbReference type="GO" id="GO:0000224">
    <property type="term" value="F:peptide-N4-(N-acetyl-beta-glucosaminyl)asparagine amidase activity"/>
    <property type="evidence" value="ECO:0007669"/>
    <property type="project" value="TreeGrafter"/>
</dbReference>
<dbReference type="NCBIfam" id="TIGR01180">
    <property type="entry name" value="aman2_put"/>
    <property type="match status" value="1"/>
</dbReference>
<dbReference type="SUPFAM" id="SSF48208">
    <property type="entry name" value="Six-hairpin glycosidases"/>
    <property type="match status" value="1"/>
</dbReference>
<dbReference type="FunFam" id="3.30.2080.10:FF:000001">
    <property type="entry name" value="Alpha-1,2-mannosidase subfamily"/>
    <property type="match status" value="1"/>
</dbReference>
<accession>A0A3E1NMI2</accession>
<gene>
    <name evidence="6" type="ORF">DXN05_07625</name>
</gene>
<feature type="domain" description="Glycosyl hydrolase family 92 N-terminal" evidence="5">
    <location>
        <begin position="26"/>
        <end position="252"/>
    </location>
</feature>
<evidence type="ECO:0000313" key="7">
    <source>
        <dbReference type="Proteomes" id="UP000261284"/>
    </source>
</evidence>
<evidence type="ECO:0000256" key="3">
    <source>
        <dbReference type="ARBA" id="ARBA00022837"/>
    </source>
</evidence>
<keyword evidence="6" id="KW-0378">Hydrolase</keyword>
<proteinExistence type="predicted"/>
<reference evidence="6 7" key="1">
    <citation type="submission" date="2018-08" db="EMBL/GenBank/DDBJ databases">
        <title>Chitinophagaceae sp. K23C18032701, a novel bacterium isolated from forest soil.</title>
        <authorList>
            <person name="Wang C."/>
        </authorList>
    </citation>
    <scope>NUCLEOTIDE SEQUENCE [LARGE SCALE GENOMIC DNA]</scope>
    <source>
        <strain evidence="6 7">K23C18032701</strain>
    </source>
</reference>
<organism evidence="6 7">
    <name type="scientific">Deminuibacter soli</name>
    <dbReference type="NCBI Taxonomy" id="2291815"/>
    <lineage>
        <taxon>Bacteria</taxon>
        <taxon>Pseudomonadati</taxon>
        <taxon>Bacteroidota</taxon>
        <taxon>Chitinophagia</taxon>
        <taxon>Chitinophagales</taxon>
        <taxon>Chitinophagaceae</taxon>
        <taxon>Deminuibacter</taxon>
    </lineage>
</organism>
<dbReference type="Pfam" id="PF17678">
    <property type="entry name" value="Glyco_hydro_92N"/>
    <property type="match status" value="1"/>
</dbReference>
<evidence type="ECO:0000259" key="4">
    <source>
        <dbReference type="Pfam" id="PF07971"/>
    </source>
</evidence>
<evidence type="ECO:0000256" key="2">
    <source>
        <dbReference type="ARBA" id="ARBA00011245"/>
    </source>
</evidence>
<dbReference type="GO" id="GO:0006516">
    <property type="term" value="P:glycoprotein catabolic process"/>
    <property type="evidence" value="ECO:0007669"/>
    <property type="project" value="TreeGrafter"/>
</dbReference>
<evidence type="ECO:0000259" key="5">
    <source>
        <dbReference type="Pfam" id="PF17678"/>
    </source>
</evidence>
<dbReference type="AlphaFoldDB" id="A0A3E1NMI2"/>
<dbReference type="InterPro" id="IPR050883">
    <property type="entry name" value="PNGase"/>
</dbReference>
<comment type="subunit">
    <text evidence="2">Monomer.</text>
</comment>
<dbReference type="InterPro" id="IPR008928">
    <property type="entry name" value="6-hairpin_glycosidase_sf"/>
</dbReference>
<dbReference type="EMBL" id="QTJU01000002">
    <property type="protein sequence ID" value="RFM29145.1"/>
    <property type="molecule type" value="Genomic_DNA"/>
</dbReference>